<gene>
    <name evidence="2" type="ORF">ABZ071_34245</name>
</gene>
<accession>A0ABV2VWU2</accession>
<dbReference type="RefSeq" id="WP_355668323.1">
    <property type="nucleotide sequence ID" value="NZ_JBEXRX010000243.1"/>
</dbReference>
<organism evidence="2 3">
    <name type="scientific">Micromonospora fulviviridis</name>
    <dbReference type="NCBI Taxonomy" id="47860"/>
    <lineage>
        <taxon>Bacteria</taxon>
        <taxon>Bacillati</taxon>
        <taxon>Actinomycetota</taxon>
        <taxon>Actinomycetes</taxon>
        <taxon>Micromonosporales</taxon>
        <taxon>Micromonosporaceae</taxon>
        <taxon>Micromonospora</taxon>
    </lineage>
</organism>
<dbReference type="Pfam" id="PF04149">
    <property type="entry name" value="DUF397"/>
    <property type="match status" value="1"/>
</dbReference>
<evidence type="ECO:0000313" key="2">
    <source>
        <dbReference type="EMBL" id="MEU0156842.1"/>
    </source>
</evidence>
<sequence>MAPDLRSAKWFKSTHSDSGGCVEVAAVPGWVGVRDTKDYGQGPVLLFNPASWSSFVSTVKADRLNP</sequence>
<dbReference type="EMBL" id="JBEXRX010000243">
    <property type="protein sequence ID" value="MEU0156842.1"/>
    <property type="molecule type" value="Genomic_DNA"/>
</dbReference>
<evidence type="ECO:0000313" key="3">
    <source>
        <dbReference type="Proteomes" id="UP001550348"/>
    </source>
</evidence>
<proteinExistence type="predicted"/>
<dbReference type="Proteomes" id="UP001550348">
    <property type="component" value="Unassembled WGS sequence"/>
</dbReference>
<feature type="domain" description="DUF397" evidence="1">
    <location>
        <begin position="8"/>
        <end position="60"/>
    </location>
</feature>
<evidence type="ECO:0000259" key="1">
    <source>
        <dbReference type="Pfam" id="PF04149"/>
    </source>
</evidence>
<dbReference type="InterPro" id="IPR007278">
    <property type="entry name" value="DUF397"/>
</dbReference>
<keyword evidence="3" id="KW-1185">Reference proteome</keyword>
<reference evidence="2 3" key="1">
    <citation type="submission" date="2024-06" db="EMBL/GenBank/DDBJ databases">
        <title>The Natural Products Discovery Center: Release of the First 8490 Sequenced Strains for Exploring Actinobacteria Biosynthetic Diversity.</title>
        <authorList>
            <person name="Kalkreuter E."/>
            <person name="Kautsar S.A."/>
            <person name="Yang D."/>
            <person name="Bader C.D."/>
            <person name="Teijaro C.N."/>
            <person name="Fluegel L."/>
            <person name="Davis C.M."/>
            <person name="Simpson J.R."/>
            <person name="Lauterbach L."/>
            <person name="Steele A.D."/>
            <person name="Gui C."/>
            <person name="Meng S."/>
            <person name="Li G."/>
            <person name="Viehrig K."/>
            <person name="Ye F."/>
            <person name="Su P."/>
            <person name="Kiefer A.F."/>
            <person name="Nichols A."/>
            <person name="Cepeda A.J."/>
            <person name="Yan W."/>
            <person name="Fan B."/>
            <person name="Jiang Y."/>
            <person name="Adhikari A."/>
            <person name="Zheng C.-J."/>
            <person name="Schuster L."/>
            <person name="Cowan T.M."/>
            <person name="Smanski M.J."/>
            <person name="Chevrette M.G."/>
            <person name="De Carvalho L.P.S."/>
            <person name="Shen B."/>
        </authorList>
    </citation>
    <scope>NUCLEOTIDE SEQUENCE [LARGE SCALE GENOMIC DNA]</scope>
    <source>
        <strain evidence="2 3">NPDC006286</strain>
    </source>
</reference>
<protein>
    <submittedName>
        <fullName evidence="2">DUF397 domain-containing protein</fullName>
    </submittedName>
</protein>
<comment type="caution">
    <text evidence="2">The sequence shown here is derived from an EMBL/GenBank/DDBJ whole genome shotgun (WGS) entry which is preliminary data.</text>
</comment>
<name>A0ABV2VWU2_9ACTN</name>